<dbReference type="Proteomes" id="UP000006681">
    <property type="component" value="Chromosome"/>
</dbReference>
<dbReference type="AlphaFoldDB" id="E1QUK5"/>
<dbReference type="InterPro" id="IPR027417">
    <property type="entry name" value="P-loop_NTPase"/>
</dbReference>
<feature type="transmembrane region" description="Helical" evidence="2">
    <location>
        <begin position="248"/>
        <end position="267"/>
    </location>
</feature>
<evidence type="ECO:0000256" key="2">
    <source>
        <dbReference type="SAM" id="Phobius"/>
    </source>
</evidence>
<proteinExistence type="predicted"/>
<dbReference type="HOGENOM" id="CLU_363960_0_0_2"/>
<reference evidence="4" key="2">
    <citation type="journal article" date="2010" name="Stand. Genomic Sci.">
        <title>Complete genome sequence of Vulcanisaeta distributa type strain (IC-017T).</title>
        <authorList>
            <person name="Mavromatis K."/>
            <person name="Sikorski J."/>
            <person name="Pabst E."/>
            <person name="Teshima H."/>
            <person name="Lapidus A."/>
            <person name="Lucas S."/>
            <person name="Nolan M."/>
            <person name="Glavina Del Rio T."/>
            <person name="Cheng J."/>
            <person name="Bruce D."/>
            <person name="Goodwin L."/>
            <person name="Pitluck S."/>
            <person name="Liolios K."/>
            <person name="Ivanova N."/>
            <person name="Mikhailova N."/>
            <person name="Pati A."/>
            <person name="Chen A."/>
            <person name="Palaniappan K."/>
            <person name="Land M."/>
            <person name="Hauser L."/>
            <person name="Chang Y."/>
            <person name="Jeffries C."/>
            <person name="Rohde M."/>
            <person name="Spring S."/>
            <person name="Goker M."/>
            <person name="Wirth R."/>
            <person name="Woyke T."/>
            <person name="Bristow J."/>
            <person name="Eisen J."/>
            <person name="Markowitz V."/>
            <person name="Hugenholtz P."/>
            <person name="Klenk H."/>
            <person name="Kyrpides N."/>
        </authorList>
    </citation>
    <scope>NUCLEOTIDE SEQUENCE [LARGE SCALE GENOMIC DNA]</scope>
    <source>
        <strain evidence="4">DSM 14429 / JCM 11212 / NBRC 100878 / IC-017</strain>
    </source>
</reference>
<feature type="region of interest" description="Disordered" evidence="1">
    <location>
        <begin position="549"/>
        <end position="580"/>
    </location>
</feature>
<dbReference type="KEGG" id="vdi:Vdis_1750"/>
<keyword evidence="4" id="KW-1185">Reference proteome</keyword>
<accession>E1QUK5</accession>
<dbReference type="Gene3D" id="3.40.50.300">
    <property type="entry name" value="P-loop containing nucleotide triphosphate hydrolases"/>
    <property type="match status" value="1"/>
</dbReference>
<feature type="transmembrane region" description="Helical" evidence="2">
    <location>
        <begin position="314"/>
        <end position="332"/>
    </location>
</feature>
<feature type="transmembrane region" description="Helical" evidence="2">
    <location>
        <begin position="212"/>
        <end position="228"/>
    </location>
</feature>
<feature type="transmembrane region" description="Helical" evidence="2">
    <location>
        <begin position="153"/>
        <end position="172"/>
    </location>
</feature>
<feature type="transmembrane region" description="Helical" evidence="2">
    <location>
        <begin position="122"/>
        <end position="141"/>
    </location>
</feature>
<evidence type="ECO:0000313" key="4">
    <source>
        <dbReference type="Proteomes" id="UP000006681"/>
    </source>
</evidence>
<protein>
    <recommendedName>
        <fullName evidence="5">ATPase AAA-type core domain-containing protein</fullName>
    </recommendedName>
</protein>
<sequence length="797" mass="89486">MPTFSFSLSIIKRETVYKVSRSFYYVKQNVTTNILFTLTDTATATLLYIVFPIIPFYVFITLLALIITSSALKRYGLTTAILVTYVVLTFITALGHASLLIMPLLLTTYLITEAGVINDIAIVSWALLFTPLYWLSIPLSIAPSIKGYSVRSAVIFSLLTLLYVIGVAYQGITWTPIMVIHVTNLNLVRGMESLIFDGSGNLLTIYSELSNVMLYFVFIIIMTIPPLISRYLPRLTIIWPMSRDISQIIMNLVPQLITVSLLYIPLINDLWNYYITPLLVVGSLIIGFSTYALDIAQSRLKVVTQSVLRTRKRSPIVIPIIDPLMITEYGYWIKKLPKDYVDLANTIVNILSKTGVVALHASLPQDKVEIIAKALFGLTRAKGFIIKGDINELTNDVNWFIRTHEKALLVLIPNEINKDMILSLIDYNKRMKLYALIINNGNNDVISKLRKYGIEVITYGETENTEINQKQTKNVEETQLKQGNMTETVINTNALNNNPTPINEEPIQTSNAPINMEITTTPARVVNEKSVNRNNEVATNLQLEKGITKEEKALEGPKPSIRKEKTKGETTREKPRARGKNVNANVVITLDPVDLISMNTKSKLIDYIDSSIRLRDMMSNLGLKYITSILVVGPPKSGKTALINYVAKHLGVAIIDYKDPSISIIDNAIVHVPNFEGAINEDLNHVLKLLNIARAKHLVIVFESSNPWSVDPDFIRKNVDAVIPILPIYDDYINEVIEGKLRVNDKDKEVIKGIIKSCPAVEAIEKIKLYLSSRDGTSIICEDTFRKYQDFAQSISV</sequence>
<evidence type="ECO:0000256" key="1">
    <source>
        <dbReference type="SAM" id="MobiDB-lite"/>
    </source>
</evidence>
<gene>
    <name evidence="3" type="ordered locus">Vdis_1750</name>
</gene>
<keyword evidence="2" id="KW-0812">Transmembrane</keyword>
<feature type="transmembrane region" description="Helical" evidence="2">
    <location>
        <begin position="79"/>
        <end position="102"/>
    </location>
</feature>
<feature type="transmembrane region" description="Helical" evidence="2">
    <location>
        <begin position="273"/>
        <end position="293"/>
    </location>
</feature>
<evidence type="ECO:0000313" key="3">
    <source>
        <dbReference type="EMBL" id="ADN51124.1"/>
    </source>
</evidence>
<feature type="compositionally biased region" description="Basic and acidic residues" evidence="1">
    <location>
        <begin position="549"/>
        <end position="576"/>
    </location>
</feature>
<organism evidence="3 4">
    <name type="scientific">Vulcanisaeta distributa (strain DSM 14429 / JCM 11212 / NBRC 100878 / IC-017)</name>
    <dbReference type="NCBI Taxonomy" id="572478"/>
    <lineage>
        <taxon>Archaea</taxon>
        <taxon>Thermoproteota</taxon>
        <taxon>Thermoprotei</taxon>
        <taxon>Thermoproteales</taxon>
        <taxon>Thermoproteaceae</taxon>
        <taxon>Vulcanisaeta</taxon>
    </lineage>
</organism>
<dbReference type="EMBL" id="CP002100">
    <property type="protein sequence ID" value="ADN51124.1"/>
    <property type="molecule type" value="Genomic_DNA"/>
</dbReference>
<keyword evidence="2" id="KW-0472">Membrane</keyword>
<dbReference type="SUPFAM" id="SSF52540">
    <property type="entry name" value="P-loop containing nucleoside triphosphate hydrolases"/>
    <property type="match status" value="1"/>
</dbReference>
<keyword evidence="2" id="KW-1133">Transmembrane helix</keyword>
<evidence type="ECO:0008006" key="5">
    <source>
        <dbReference type="Google" id="ProtNLM"/>
    </source>
</evidence>
<feature type="transmembrane region" description="Helical" evidence="2">
    <location>
        <begin position="46"/>
        <end position="67"/>
    </location>
</feature>
<dbReference type="eggNOG" id="arCOG01308">
    <property type="taxonomic scope" value="Archaea"/>
</dbReference>
<reference evidence="3 4" key="1">
    <citation type="journal article" date="2010" name="Stand. Genomic Sci.">
        <title>Complete genome sequence of Vulcanisaeta distributa type strain (IC-017).</title>
        <authorList>
            <person name="Mavromatis K."/>
            <person name="Sikorski J."/>
            <person name="Pabst E."/>
            <person name="Teshima H."/>
            <person name="Lapidus A."/>
            <person name="Lucas S."/>
            <person name="Nolan M."/>
            <person name="Glavina Del Rio T."/>
            <person name="Cheng J.F."/>
            <person name="Bruce D."/>
            <person name="Goodwin L."/>
            <person name="Pitluck S."/>
            <person name="Liolios K."/>
            <person name="Ivanova N."/>
            <person name="Mikhailova N."/>
            <person name="Pati A."/>
            <person name="Chen A."/>
            <person name="Palaniappan K."/>
            <person name="Land M."/>
            <person name="Hauser L."/>
            <person name="Chang Y.J."/>
            <person name="Jeffries C.D."/>
            <person name="Rohde M."/>
            <person name="Spring S."/>
            <person name="Goker M."/>
            <person name="Wirth R."/>
            <person name="Woyke T."/>
            <person name="Bristow J."/>
            <person name="Eisen J.A."/>
            <person name="Markowitz V."/>
            <person name="Hugenholtz P."/>
            <person name="Klenk H.P."/>
            <person name="Kyrpides N.C."/>
        </authorList>
    </citation>
    <scope>NUCLEOTIDE SEQUENCE [LARGE SCALE GENOMIC DNA]</scope>
    <source>
        <strain evidence="4">DSM 14429 / JCM 11212 / NBRC 100878 / IC-017</strain>
    </source>
</reference>
<name>E1QUK5_VULDI</name>
<dbReference type="STRING" id="572478.Vdis_1750"/>